<dbReference type="Pfam" id="PF09347">
    <property type="entry name" value="DUF1989"/>
    <property type="match status" value="1"/>
</dbReference>
<sequence length="249" mass="27683">MCIYDPLQLFSSYLNLSLSKFHFPQRLQKFEPKLTLKPCEFFPKMAPTTIPARHGIATPLLAGQTIKVINTTGTQVVDTWAFILSYFPPSPTSQIISQMSMQHTRASLNKIIPKVGDGLYSNERVKMLTVVEDTTPGIHDTMIAACDRQRYEELGGGSEHRNCADNLVEGLSALGLKAPQFTPSPFNLFMNIPVHDDLLTISFEPPTSKEGQYICLKAEMDLVVAFSACPQDILSINCGKPVDAHFEIY</sequence>
<evidence type="ECO:0000313" key="2">
    <source>
        <dbReference type="EMBL" id="KAG4422342.1"/>
    </source>
</evidence>
<dbReference type="Proteomes" id="UP000664132">
    <property type="component" value="Unassembled WGS sequence"/>
</dbReference>
<organism evidence="2 3">
    <name type="scientific">Cadophora malorum</name>
    <dbReference type="NCBI Taxonomy" id="108018"/>
    <lineage>
        <taxon>Eukaryota</taxon>
        <taxon>Fungi</taxon>
        <taxon>Dikarya</taxon>
        <taxon>Ascomycota</taxon>
        <taxon>Pezizomycotina</taxon>
        <taxon>Leotiomycetes</taxon>
        <taxon>Helotiales</taxon>
        <taxon>Ploettnerulaceae</taxon>
        <taxon>Cadophora</taxon>
    </lineage>
</organism>
<protein>
    <recommendedName>
        <fullName evidence="1">DUF1989 domain-containing protein</fullName>
    </recommendedName>
</protein>
<feature type="domain" description="DUF1989" evidence="1">
    <location>
        <begin position="49"/>
        <end position="223"/>
    </location>
</feature>
<evidence type="ECO:0000313" key="3">
    <source>
        <dbReference type="Proteomes" id="UP000664132"/>
    </source>
</evidence>
<dbReference type="EMBL" id="JAFJYH010000050">
    <property type="protein sequence ID" value="KAG4422342.1"/>
    <property type="molecule type" value="Genomic_DNA"/>
</dbReference>
<dbReference type="AlphaFoldDB" id="A0A8H7WCJ7"/>
<dbReference type="PANTHER" id="PTHR31527:SF0">
    <property type="entry name" value="RE64534P"/>
    <property type="match status" value="1"/>
</dbReference>
<dbReference type="PANTHER" id="PTHR31527">
    <property type="entry name" value="RE64534P"/>
    <property type="match status" value="1"/>
</dbReference>
<reference evidence="2" key="1">
    <citation type="submission" date="2021-02" db="EMBL/GenBank/DDBJ databases">
        <title>Genome sequence Cadophora malorum strain M34.</title>
        <authorList>
            <person name="Stefanovic E."/>
            <person name="Vu D."/>
            <person name="Scully C."/>
            <person name="Dijksterhuis J."/>
            <person name="Roader J."/>
            <person name="Houbraken J."/>
        </authorList>
    </citation>
    <scope>NUCLEOTIDE SEQUENCE</scope>
    <source>
        <strain evidence="2">M34</strain>
    </source>
</reference>
<evidence type="ECO:0000259" key="1">
    <source>
        <dbReference type="Pfam" id="PF09347"/>
    </source>
</evidence>
<name>A0A8H7WCJ7_9HELO</name>
<accession>A0A8H7WCJ7</accession>
<dbReference type="OrthoDB" id="504708at2759"/>
<keyword evidence="3" id="KW-1185">Reference proteome</keyword>
<comment type="caution">
    <text evidence="2">The sequence shown here is derived from an EMBL/GenBank/DDBJ whole genome shotgun (WGS) entry which is preliminary data.</text>
</comment>
<dbReference type="InterPro" id="IPR018959">
    <property type="entry name" value="DUF1989"/>
</dbReference>
<proteinExistence type="predicted"/>
<gene>
    <name evidence="2" type="ORF">IFR04_004494</name>
</gene>